<dbReference type="Proteomes" id="UP001607303">
    <property type="component" value="Unassembled WGS sequence"/>
</dbReference>
<accession>A0ABD2B4T1</accession>
<feature type="region of interest" description="Disordered" evidence="1">
    <location>
        <begin position="42"/>
        <end position="64"/>
    </location>
</feature>
<feature type="non-terminal residue" evidence="2">
    <location>
        <position position="64"/>
    </location>
</feature>
<dbReference type="EMBL" id="JAYRBN010000100">
    <property type="protein sequence ID" value="KAL2727710.1"/>
    <property type="molecule type" value="Genomic_DNA"/>
</dbReference>
<feature type="compositionally biased region" description="Polar residues" evidence="1">
    <location>
        <begin position="53"/>
        <end position="64"/>
    </location>
</feature>
<evidence type="ECO:0000256" key="1">
    <source>
        <dbReference type="SAM" id="MobiDB-lite"/>
    </source>
</evidence>
<sequence>MMCEVVARRNVPLPGKLLSPVNCSNFWRSENLSWKRSFVLGSHDARSGGTPKRATSSNIIKQLQ</sequence>
<gene>
    <name evidence="2" type="ORF">V1477_016986</name>
</gene>
<comment type="caution">
    <text evidence="2">The sequence shown here is derived from an EMBL/GenBank/DDBJ whole genome shotgun (WGS) entry which is preliminary data.</text>
</comment>
<keyword evidence="3" id="KW-1185">Reference proteome</keyword>
<evidence type="ECO:0000313" key="2">
    <source>
        <dbReference type="EMBL" id="KAL2727710.1"/>
    </source>
</evidence>
<reference evidence="2 3" key="1">
    <citation type="journal article" date="2024" name="Ann. Entomol. Soc. Am.">
        <title>Genomic analyses of the southern and eastern yellowjacket wasps (Hymenoptera: Vespidae) reveal evolutionary signatures of social life.</title>
        <authorList>
            <person name="Catto M.A."/>
            <person name="Caine P.B."/>
            <person name="Orr S.E."/>
            <person name="Hunt B.G."/>
            <person name="Goodisman M.A.D."/>
        </authorList>
    </citation>
    <scope>NUCLEOTIDE SEQUENCE [LARGE SCALE GENOMIC DNA]</scope>
    <source>
        <strain evidence="2">232</strain>
        <tissue evidence="2">Head and thorax</tissue>
    </source>
</reference>
<name>A0ABD2B4T1_VESMC</name>
<protein>
    <submittedName>
        <fullName evidence="2">Uncharacterized protein</fullName>
    </submittedName>
</protein>
<evidence type="ECO:0000313" key="3">
    <source>
        <dbReference type="Proteomes" id="UP001607303"/>
    </source>
</evidence>
<organism evidence="2 3">
    <name type="scientific">Vespula maculifrons</name>
    <name type="common">Eastern yellow jacket</name>
    <name type="synonym">Wasp</name>
    <dbReference type="NCBI Taxonomy" id="7453"/>
    <lineage>
        <taxon>Eukaryota</taxon>
        <taxon>Metazoa</taxon>
        <taxon>Ecdysozoa</taxon>
        <taxon>Arthropoda</taxon>
        <taxon>Hexapoda</taxon>
        <taxon>Insecta</taxon>
        <taxon>Pterygota</taxon>
        <taxon>Neoptera</taxon>
        <taxon>Endopterygota</taxon>
        <taxon>Hymenoptera</taxon>
        <taxon>Apocrita</taxon>
        <taxon>Aculeata</taxon>
        <taxon>Vespoidea</taxon>
        <taxon>Vespidae</taxon>
        <taxon>Vespinae</taxon>
        <taxon>Vespula</taxon>
    </lineage>
</organism>
<dbReference type="AlphaFoldDB" id="A0ABD2B4T1"/>
<proteinExistence type="predicted"/>